<sequence length="181" mass="20300">MQAQMPRGGDAKVQAKLRKLMALAERGEGGEKENAQRMLDNLLARHGLTIDDLNDECREIRWFPILNVYDRKLAAQIMSKVCDTCTPGLYTSKSRPKKVGVEVTPAEAIEFELHYDALRNALAAHFDEAFSAFIQANRLFPTTPSGNRDMALSESDMRVVAMASAIRPTPVRPRLERKENV</sequence>
<dbReference type="Proteomes" id="UP000059425">
    <property type="component" value="Chromosome"/>
</dbReference>
<protein>
    <submittedName>
        <fullName evidence="1">Uncharacterized protein</fullName>
    </submittedName>
</protein>
<dbReference type="RefSeq" id="WP_060738384.1">
    <property type="nucleotide sequence ID" value="NZ_CP012831.1"/>
</dbReference>
<name>A0A0N9W2Z1_PSEFL</name>
<proteinExistence type="predicted"/>
<gene>
    <name evidence="1" type="ORF">AO356_02150</name>
</gene>
<dbReference type="OrthoDB" id="2061625at2"/>
<reference evidence="1 2" key="2">
    <citation type="journal article" date="2018" name="Nature">
        <title>Mutant phenotypes for thousands of bacterial genes of unknown function.</title>
        <authorList>
            <person name="Price M.N."/>
            <person name="Wetmore K.M."/>
            <person name="Waters R.J."/>
            <person name="Callaghan M."/>
            <person name="Ray J."/>
            <person name="Liu H."/>
            <person name="Kuehl J.V."/>
            <person name="Melnyk R.A."/>
            <person name="Lamson J.S."/>
            <person name="Suh Y."/>
            <person name="Carlson H.K."/>
            <person name="Esquivel Z."/>
            <person name="Sadeeshkumar H."/>
            <person name="Chakraborty R."/>
            <person name="Zane G.M."/>
            <person name="Rubin B.E."/>
            <person name="Wall J.D."/>
            <person name="Visel A."/>
            <person name="Bristow J."/>
            <person name="Blow M.J."/>
            <person name="Arkin A.P."/>
            <person name="Deutschbauer A.M."/>
        </authorList>
    </citation>
    <scope>NUCLEOTIDE SEQUENCE [LARGE SCALE GENOMIC DNA]</scope>
    <source>
        <strain evidence="1 2">FW300-N2C3</strain>
    </source>
</reference>
<dbReference type="AlphaFoldDB" id="A0A0N9W2Z1"/>
<evidence type="ECO:0000313" key="2">
    <source>
        <dbReference type="Proteomes" id="UP000059425"/>
    </source>
</evidence>
<dbReference type="EMBL" id="CP012831">
    <property type="protein sequence ID" value="ALI05623.1"/>
    <property type="molecule type" value="Genomic_DNA"/>
</dbReference>
<evidence type="ECO:0000313" key="1">
    <source>
        <dbReference type="EMBL" id="ALI05623.1"/>
    </source>
</evidence>
<accession>A0A0N9W2Z1</accession>
<organism evidence="1 2">
    <name type="scientific">Pseudomonas fluorescens</name>
    <dbReference type="NCBI Taxonomy" id="294"/>
    <lineage>
        <taxon>Bacteria</taxon>
        <taxon>Pseudomonadati</taxon>
        <taxon>Pseudomonadota</taxon>
        <taxon>Gammaproteobacteria</taxon>
        <taxon>Pseudomonadales</taxon>
        <taxon>Pseudomonadaceae</taxon>
        <taxon>Pseudomonas</taxon>
    </lineage>
</organism>
<reference evidence="2" key="1">
    <citation type="submission" date="2015-09" db="EMBL/GenBank/DDBJ databases">
        <title>Whole genome sequence of Pseudomonas fluorescens FW300-N2C3.</title>
        <authorList>
            <person name="Ray J."/>
            <person name="Melnyk R."/>
            <person name="Deutschbauer A."/>
        </authorList>
    </citation>
    <scope>NUCLEOTIDE SEQUENCE [LARGE SCALE GENOMIC DNA]</scope>
    <source>
        <strain evidence="2">FW300-N2C3</strain>
    </source>
</reference>